<gene>
    <name evidence="3" type="ORF">OOT00_07010</name>
</gene>
<keyword evidence="4" id="KW-1185">Reference proteome</keyword>
<protein>
    <submittedName>
        <fullName evidence="3">VOC family protein</fullName>
    </submittedName>
</protein>
<dbReference type="RefSeq" id="WP_265424600.1">
    <property type="nucleotide sequence ID" value="NZ_JAPFPW010000006.1"/>
</dbReference>
<dbReference type="InterPro" id="IPR037523">
    <property type="entry name" value="VOC_core"/>
</dbReference>
<name>A0ABT3N8F4_9BACT</name>
<dbReference type="Gene3D" id="3.10.180.10">
    <property type="entry name" value="2,3-Dihydroxybiphenyl 1,2-Dioxygenase, domain 1"/>
    <property type="match status" value="1"/>
</dbReference>
<dbReference type="Proteomes" id="UP001209681">
    <property type="component" value="Unassembled WGS sequence"/>
</dbReference>
<dbReference type="PROSITE" id="PS51819">
    <property type="entry name" value="VOC"/>
    <property type="match status" value="1"/>
</dbReference>
<accession>A0ABT3N8F4</accession>
<evidence type="ECO:0000313" key="3">
    <source>
        <dbReference type="EMBL" id="MCW7753732.1"/>
    </source>
</evidence>
<feature type="domain" description="VOC" evidence="2">
    <location>
        <begin position="9"/>
        <end position="137"/>
    </location>
</feature>
<feature type="region of interest" description="Disordered" evidence="1">
    <location>
        <begin position="163"/>
        <end position="190"/>
    </location>
</feature>
<evidence type="ECO:0000256" key="1">
    <source>
        <dbReference type="SAM" id="MobiDB-lite"/>
    </source>
</evidence>
<sequence>MNGSLRFTGIHHLAMATCDLNGTIVFWRDLVGLPLFLGFGRQGYRQYFFSISDNCALSFFEWPDTKPLIEKDHGVPVAGPFAFDHVAIGLEGSRDLALIKARFEAAGIWMSEAVDHGFVHSVYTFDPNNIAVEFSVSIMDSELRCAPVLVEKNPPSEVLRGPFLQPERYPEPSSIPDPVLYPGEGKDILP</sequence>
<evidence type="ECO:0000259" key="2">
    <source>
        <dbReference type="PROSITE" id="PS51819"/>
    </source>
</evidence>
<dbReference type="Pfam" id="PF00903">
    <property type="entry name" value="Glyoxalase"/>
    <property type="match status" value="1"/>
</dbReference>
<dbReference type="SUPFAM" id="SSF54593">
    <property type="entry name" value="Glyoxalase/Bleomycin resistance protein/Dihydroxybiphenyl dioxygenase"/>
    <property type="match status" value="1"/>
</dbReference>
<comment type="caution">
    <text evidence="3">The sequence shown here is derived from an EMBL/GenBank/DDBJ whole genome shotgun (WGS) entry which is preliminary data.</text>
</comment>
<dbReference type="InterPro" id="IPR004360">
    <property type="entry name" value="Glyas_Fos-R_dOase_dom"/>
</dbReference>
<dbReference type="EMBL" id="JAPFPW010000006">
    <property type="protein sequence ID" value="MCW7753732.1"/>
    <property type="molecule type" value="Genomic_DNA"/>
</dbReference>
<proteinExistence type="predicted"/>
<dbReference type="InterPro" id="IPR029068">
    <property type="entry name" value="Glyas_Bleomycin-R_OHBP_Dase"/>
</dbReference>
<organism evidence="3 4">
    <name type="scientific">Desulfobotulus pelophilus</name>
    <dbReference type="NCBI Taxonomy" id="2823377"/>
    <lineage>
        <taxon>Bacteria</taxon>
        <taxon>Pseudomonadati</taxon>
        <taxon>Thermodesulfobacteriota</taxon>
        <taxon>Desulfobacteria</taxon>
        <taxon>Desulfobacterales</taxon>
        <taxon>Desulfobacteraceae</taxon>
        <taxon>Desulfobotulus</taxon>
    </lineage>
</organism>
<evidence type="ECO:0000313" key="4">
    <source>
        <dbReference type="Proteomes" id="UP001209681"/>
    </source>
</evidence>
<reference evidence="3 4" key="1">
    <citation type="submission" date="2022-11" db="EMBL/GenBank/DDBJ databases">
        <title>Desulfobotulus tamanensis H1 sp. nov. - anaerobic, alkaliphilic, sulphate reducing bacterium isolated from terrestrial mud volcano.</title>
        <authorList>
            <person name="Frolova A."/>
            <person name="Merkel A.Y."/>
            <person name="Slobodkin A.I."/>
        </authorList>
    </citation>
    <scope>NUCLEOTIDE SEQUENCE [LARGE SCALE GENOMIC DNA]</scope>
    <source>
        <strain evidence="3 4">H1</strain>
    </source>
</reference>